<dbReference type="Proteomes" id="UP000249377">
    <property type="component" value="Unassembled WGS sequence"/>
</dbReference>
<dbReference type="Pfam" id="PF05593">
    <property type="entry name" value="RHS_repeat"/>
    <property type="match status" value="1"/>
</dbReference>
<dbReference type="PANTHER" id="PTHR32305:SF15">
    <property type="entry name" value="PROTEIN RHSA-RELATED"/>
    <property type="match status" value="1"/>
</dbReference>
<sequence length="351" mass="39185">MPYQANPLGRVLFFTFLPFSAILKPTKPFHNLLYFQFLHTTKANSIGSLNYEYVRYTLVKDLQGNVIGLADKNGNLAAKYTYDAWGNILSVTDGQGNDVSGNPGHIANVNPLRYRGYYFDQETGFYYLHTRYYDPMAGRFINADGYVTTDSSLSGANMFAYCKNNPVMMVDPDGNRPIWEILEEQTNTANSIIAATKPKKSVADKVLDTLWSGLKNFTLDAGFGSGFGGYAKISNINVDVIASVDMLHVRYAKGNLDIGYEERYGVNFSLTDHLGIGSTGGLFHSFLCKQYEGYPNPNHDIYRCSNSIKYDESLEENFEILGVGAYCIVGLSFSIGYNFGGLLNDIEQIWF</sequence>
<protein>
    <recommendedName>
        <fullName evidence="3">RHS repeat-associated core domain-containing protein</fullName>
    </recommendedName>
</protein>
<dbReference type="InterPro" id="IPR031325">
    <property type="entry name" value="RHS_repeat"/>
</dbReference>
<accession>A0A328UB41</accession>
<dbReference type="RefSeq" id="WP_112333572.1">
    <property type="nucleotide sequence ID" value="NZ_QLYR01000012.1"/>
</dbReference>
<dbReference type="PANTHER" id="PTHR32305">
    <property type="match status" value="1"/>
</dbReference>
<evidence type="ECO:0000313" key="2">
    <source>
        <dbReference type="Proteomes" id="UP000249377"/>
    </source>
</evidence>
<organism evidence="1 2">
    <name type="scientific">Hydrogeniiclostridium mannosilyticum</name>
    <dbReference type="NCBI Taxonomy" id="2764322"/>
    <lineage>
        <taxon>Bacteria</taxon>
        <taxon>Bacillati</taxon>
        <taxon>Bacillota</taxon>
        <taxon>Clostridia</taxon>
        <taxon>Eubacteriales</taxon>
        <taxon>Acutalibacteraceae</taxon>
        <taxon>Hydrogeniiclostridium</taxon>
    </lineage>
</organism>
<dbReference type="NCBIfam" id="TIGR03696">
    <property type="entry name" value="Rhs_assc_core"/>
    <property type="match status" value="1"/>
</dbReference>
<dbReference type="InterPro" id="IPR022385">
    <property type="entry name" value="Rhs_assc_core"/>
</dbReference>
<dbReference type="Gene3D" id="2.180.10.10">
    <property type="entry name" value="RHS repeat-associated core"/>
    <property type="match status" value="1"/>
</dbReference>
<reference evidence="1 2" key="1">
    <citation type="submission" date="2018-06" db="EMBL/GenBank/DDBJ databases">
        <title>Noncontiguous genome sequence of Ruminococcaceae bacterium ASD2818.</title>
        <authorList>
            <person name="Chaplin A.V."/>
            <person name="Sokolova S.R."/>
            <person name="Kochetkova T.O."/>
            <person name="Goltsov A.Y."/>
            <person name="Trofimov D.Y."/>
            <person name="Efimov B.A."/>
        </authorList>
    </citation>
    <scope>NUCLEOTIDE SEQUENCE [LARGE SCALE GENOMIC DNA]</scope>
    <source>
        <strain evidence="1 2">ASD2818</strain>
    </source>
</reference>
<keyword evidence="2" id="KW-1185">Reference proteome</keyword>
<proteinExistence type="predicted"/>
<name>A0A328UB41_9FIRM</name>
<dbReference type="EMBL" id="QLYR01000012">
    <property type="protein sequence ID" value="RAQ22511.1"/>
    <property type="molecule type" value="Genomic_DNA"/>
</dbReference>
<dbReference type="InterPro" id="IPR006530">
    <property type="entry name" value="YD"/>
</dbReference>
<comment type="caution">
    <text evidence="1">The sequence shown here is derived from an EMBL/GenBank/DDBJ whole genome shotgun (WGS) entry which is preliminary data.</text>
</comment>
<dbReference type="AlphaFoldDB" id="A0A328UB41"/>
<dbReference type="NCBIfam" id="TIGR01643">
    <property type="entry name" value="YD_repeat_2x"/>
    <property type="match status" value="1"/>
</dbReference>
<gene>
    <name evidence="1" type="ORF">DPQ25_12815</name>
</gene>
<dbReference type="InterPro" id="IPR050708">
    <property type="entry name" value="T6SS_VgrG/RHS"/>
</dbReference>
<evidence type="ECO:0000313" key="1">
    <source>
        <dbReference type="EMBL" id="RAQ22511.1"/>
    </source>
</evidence>
<evidence type="ECO:0008006" key="3">
    <source>
        <dbReference type="Google" id="ProtNLM"/>
    </source>
</evidence>